<dbReference type="Pfam" id="PF08266">
    <property type="entry name" value="Cadherin_2"/>
    <property type="match status" value="1"/>
</dbReference>
<dbReference type="FunFam" id="2.60.40.60:FF:000007">
    <property type="entry name" value="Protocadherin alpha 2"/>
    <property type="match status" value="1"/>
</dbReference>
<dbReference type="Gene3D" id="2.60.40.60">
    <property type="entry name" value="Cadherins"/>
    <property type="match status" value="7"/>
</dbReference>
<organism evidence="16 17">
    <name type="scientific">Dreissena polymorpha</name>
    <name type="common">Zebra mussel</name>
    <name type="synonym">Mytilus polymorpha</name>
    <dbReference type="NCBI Taxonomy" id="45954"/>
    <lineage>
        <taxon>Eukaryota</taxon>
        <taxon>Metazoa</taxon>
        <taxon>Spiralia</taxon>
        <taxon>Lophotrochozoa</taxon>
        <taxon>Mollusca</taxon>
        <taxon>Bivalvia</taxon>
        <taxon>Autobranchia</taxon>
        <taxon>Heteroconchia</taxon>
        <taxon>Euheterodonta</taxon>
        <taxon>Imparidentia</taxon>
        <taxon>Neoheterodontei</taxon>
        <taxon>Myida</taxon>
        <taxon>Dreissenoidea</taxon>
        <taxon>Dreissenidae</taxon>
        <taxon>Dreissena</taxon>
    </lineage>
</organism>
<evidence type="ECO:0000256" key="6">
    <source>
        <dbReference type="ARBA" id="ARBA00022837"/>
    </source>
</evidence>
<dbReference type="PANTHER" id="PTHR24028:SF146">
    <property type="entry name" value="CADHERIN 96CB, ISOFORM D-RELATED"/>
    <property type="match status" value="1"/>
</dbReference>
<feature type="signal peptide" evidence="14">
    <location>
        <begin position="1"/>
        <end position="25"/>
    </location>
</feature>
<comment type="subcellular location">
    <subcellularLocation>
        <location evidence="1">Cell membrane</location>
        <topology evidence="1">Single-pass type I membrane protein</topology>
    </subcellularLocation>
</comment>
<feature type="domain" description="Cadherin" evidence="15">
    <location>
        <begin position="474"/>
        <end position="578"/>
    </location>
</feature>
<sequence>MTLVFKCHFCLVLVAIATLSVAVQGQNFQLMFTIPEERPKETFVGNVFSDQQFVSQVPPEDLNSIRFGFLKQSFIQSLFTIQETSGIIYTATVLDRESRDVCQSQTLCSLSFSIAVRSVRPQSSYFAIITVTIIIEDINDNAPRFPQDVLNLDISESTTVGTSFHIESSIDSDFGNYSVQSYEIGKQDGDFSLDIIKKLDGSFTIKLVLNSPLDREAKDRYNVVIIAWDGGNPRKFGALTVNITVTDVNDNAPVFLQNEYNVTIRENATIGMPVLRISGVDRDTGLNGQISYRLSQNQLDGRVEQFFTIVPMTGDITLLKKLVYEERSYRIIAEAIDSGSQPHVTQIIINVHVVNVGNNPPVLEINLLGQENSRIVNISEAASPGTFVAHINVFDSDTGENGRLECEISDRKFELQSMSARGFKVVVKGALDRESQDLHQILVSCHDFGKPPLSASSSFLVSVDDINDCAPVFTQPVYTGTIPENHKDFRTFVQIIAFDEDLGKGGDVRYYIDQESTDKKFWIDEMDGNLRADQEFDRETDQIVVFKIIARDLGLPSLSNKAIVKLTISDKNDNAPVIMQPTTFSIMENKNSDSFVGALLAEDADDGENARTMFLIQPEFEFNVPFVVFPDGKIKTNRQLDRELQSKYEFGVVVFDQGTPRLKSSASVTVIVNDSNDNAPIIKFPVTKNNTAIVYSDVNPGHKVTQIYADDSDDAYNGIVSYDITSGNSEDLFVIDNKLGGIYITRKVSVSQNKTYQLKIAVKDGGTPQHKTECDLNIVLVKSVNSSSTENDQDSNTMIVVVVVSLTAVLSVVLIIVICFLRRFDHRSKAHRNLDVVAPDDKYPKCYMDNPSRYLGNGQDSLDHLTLTYDPIMSPVVCSKKKEVSFDIDDSTERTDLRDHHNTTMSTFSMPESEKLQGLSTCEEGEECSPDQNGRLNKIQLLQYHQAVLESQTRAWLRTQDGHDESSSFEVTMPDDKYSDTSEEVTASDSGKGGSEDDIPSNHSKDLKNRVANTSSQVSVNNKFQTHHYVAPEFRRQGSLQRKACDINFGDICMHSPASPLTELPNCRPESRASLAHSIPRPNSQASAAFYPKEGCGNMTIDSALDQSASWDAASYV</sequence>
<dbReference type="InterPro" id="IPR020894">
    <property type="entry name" value="Cadherin_CS"/>
</dbReference>
<evidence type="ECO:0000256" key="11">
    <source>
        <dbReference type="PROSITE-ProRule" id="PRU00043"/>
    </source>
</evidence>
<protein>
    <recommendedName>
        <fullName evidence="15">Cadherin domain-containing protein</fullName>
    </recommendedName>
</protein>
<dbReference type="FunFam" id="2.60.40.60:FF:000116">
    <property type="entry name" value="Dachsous cadherin-related 2"/>
    <property type="match status" value="1"/>
</dbReference>
<keyword evidence="2" id="KW-1003">Cell membrane</keyword>
<name>A0A9D4QPH6_DREPO</name>
<dbReference type="SMART" id="SM00112">
    <property type="entry name" value="CA"/>
    <property type="match status" value="7"/>
</dbReference>
<keyword evidence="10" id="KW-0325">Glycoprotein</keyword>
<keyword evidence="9 13" id="KW-0472">Membrane</keyword>
<dbReference type="FunFam" id="2.60.40.60:FF:000002">
    <property type="entry name" value="Protocadherin alpha 2"/>
    <property type="match status" value="1"/>
</dbReference>
<dbReference type="CDD" id="cd11304">
    <property type="entry name" value="Cadherin_repeat"/>
    <property type="match status" value="7"/>
</dbReference>
<dbReference type="GO" id="GO:0005509">
    <property type="term" value="F:calcium ion binding"/>
    <property type="evidence" value="ECO:0007669"/>
    <property type="project" value="UniProtKB-UniRule"/>
</dbReference>
<evidence type="ECO:0000313" key="16">
    <source>
        <dbReference type="EMBL" id="KAH3838559.1"/>
    </source>
</evidence>
<reference evidence="16" key="1">
    <citation type="journal article" date="2019" name="bioRxiv">
        <title>The Genome of the Zebra Mussel, Dreissena polymorpha: A Resource for Invasive Species Research.</title>
        <authorList>
            <person name="McCartney M.A."/>
            <person name="Auch B."/>
            <person name="Kono T."/>
            <person name="Mallez S."/>
            <person name="Zhang Y."/>
            <person name="Obille A."/>
            <person name="Becker A."/>
            <person name="Abrahante J.E."/>
            <person name="Garbe J."/>
            <person name="Badalamenti J.P."/>
            <person name="Herman A."/>
            <person name="Mangelson H."/>
            <person name="Liachko I."/>
            <person name="Sullivan S."/>
            <person name="Sone E.D."/>
            <person name="Koren S."/>
            <person name="Silverstein K.A.T."/>
            <person name="Beckman K.B."/>
            <person name="Gohl D.M."/>
        </authorList>
    </citation>
    <scope>NUCLEOTIDE SEQUENCE</scope>
    <source>
        <strain evidence="16">Duluth1</strain>
        <tissue evidence="16">Whole animal</tissue>
    </source>
</reference>
<feature type="domain" description="Cadherin" evidence="15">
    <location>
        <begin position="370"/>
        <end position="473"/>
    </location>
</feature>
<keyword evidence="17" id="KW-1185">Reference proteome</keyword>
<dbReference type="PRINTS" id="PR00205">
    <property type="entry name" value="CADHERIN"/>
</dbReference>
<gene>
    <name evidence="16" type="ORF">DPMN_111967</name>
</gene>
<evidence type="ECO:0000256" key="4">
    <source>
        <dbReference type="ARBA" id="ARBA00022729"/>
    </source>
</evidence>
<dbReference type="FunFam" id="2.60.40.60:FF:000092">
    <property type="entry name" value="Protocadherin 8"/>
    <property type="match status" value="2"/>
</dbReference>
<feature type="domain" description="Cadherin" evidence="15">
    <location>
        <begin position="26"/>
        <end position="145"/>
    </location>
</feature>
<keyword evidence="6 11" id="KW-0106">Calcium</keyword>
<evidence type="ECO:0000256" key="12">
    <source>
        <dbReference type="SAM" id="MobiDB-lite"/>
    </source>
</evidence>
<dbReference type="GO" id="GO:0007163">
    <property type="term" value="P:establishment or maintenance of cell polarity"/>
    <property type="evidence" value="ECO:0007669"/>
    <property type="project" value="UniProtKB-ARBA"/>
</dbReference>
<evidence type="ECO:0000256" key="10">
    <source>
        <dbReference type="ARBA" id="ARBA00023180"/>
    </source>
</evidence>
<feature type="domain" description="Cadherin" evidence="15">
    <location>
        <begin position="578"/>
        <end position="682"/>
    </location>
</feature>
<dbReference type="FunFam" id="2.60.40.60:FF:000020">
    <property type="entry name" value="Dachsous cadherin-related 1b"/>
    <property type="match status" value="1"/>
</dbReference>
<dbReference type="InterPro" id="IPR002126">
    <property type="entry name" value="Cadherin-like_dom"/>
</dbReference>
<dbReference type="PANTHER" id="PTHR24028">
    <property type="entry name" value="CADHERIN-87A"/>
    <property type="match status" value="1"/>
</dbReference>
<keyword evidence="7" id="KW-0130">Cell adhesion</keyword>
<evidence type="ECO:0000256" key="3">
    <source>
        <dbReference type="ARBA" id="ARBA00022692"/>
    </source>
</evidence>
<evidence type="ECO:0000256" key="8">
    <source>
        <dbReference type="ARBA" id="ARBA00022989"/>
    </source>
</evidence>
<dbReference type="GO" id="GO:0007156">
    <property type="term" value="P:homophilic cell adhesion via plasma membrane adhesion molecules"/>
    <property type="evidence" value="ECO:0007669"/>
    <property type="project" value="InterPro"/>
</dbReference>
<evidence type="ECO:0000256" key="14">
    <source>
        <dbReference type="SAM" id="SignalP"/>
    </source>
</evidence>
<dbReference type="PROSITE" id="PS00232">
    <property type="entry name" value="CADHERIN_1"/>
    <property type="match status" value="3"/>
</dbReference>
<keyword evidence="4 14" id="KW-0732">Signal</keyword>
<accession>A0A9D4QPH6</accession>
<dbReference type="PROSITE" id="PS50268">
    <property type="entry name" value="CADHERIN_2"/>
    <property type="match status" value="7"/>
</dbReference>
<keyword evidence="3 13" id="KW-0812">Transmembrane</keyword>
<evidence type="ECO:0000313" key="17">
    <source>
        <dbReference type="Proteomes" id="UP000828390"/>
    </source>
</evidence>
<dbReference type="OrthoDB" id="6252479at2759"/>
<feature type="region of interest" description="Disordered" evidence="12">
    <location>
        <begin position="959"/>
        <end position="1006"/>
    </location>
</feature>
<dbReference type="InterPro" id="IPR015919">
    <property type="entry name" value="Cadherin-like_sf"/>
</dbReference>
<proteinExistence type="predicted"/>
<dbReference type="InterPro" id="IPR013164">
    <property type="entry name" value="Cadherin_N"/>
</dbReference>
<dbReference type="GO" id="GO:0005886">
    <property type="term" value="C:plasma membrane"/>
    <property type="evidence" value="ECO:0007669"/>
    <property type="project" value="UniProtKB-SubCell"/>
</dbReference>
<feature type="domain" description="Cadherin" evidence="15">
    <location>
        <begin position="686"/>
        <end position="790"/>
    </location>
</feature>
<keyword evidence="5" id="KW-0677">Repeat</keyword>
<feature type="domain" description="Cadherin" evidence="15">
    <location>
        <begin position="256"/>
        <end position="363"/>
    </location>
</feature>
<feature type="chain" id="PRO_5039458088" description="Cadherin domain-containing protein" evidence="14">
    <location>
        <begin position="26"/>
        <end position="1117"/>
    </location>
</feature>
<feature type="domain" description="Cadherin" evidence="15">
    <location>
        <begin position="146"/>
        <end position="255"/>
    </location>
</feature>
<reference evidence="16" key="2">
    <citation type="submission" date="2020-11" db="EMBL/GenBank/DDBJ databases">
        <authorList>
            <person name="McCartney M.A."/>
            <person name="Auch B."/>
            <person name="Kono T."/>
            <person name="Mallez S."/>
            <person name="Becker A."/>
            <person name="Gohl D.M."/>
            <person name="Silverstein K.A.T."/>
            <person name="Koren S."/>
            <person name="Bechman K.B."/>
            <person name="Herman A."/>
            <person name="Abrahante J.E."/>
            <person name="Garbe J."/>
        </authorList>
    </citation>
    <scope>NUCLEOTIDE SEQUENCE</scope>
    <source>
        <strain evidence="16">Duluth1</strain>
        <tissue evidence="16">Whole animal</tissue>
    </source>
</reference>
<evidence type="ECO:0000256" key="5">
    <source>
        <dbReference type="ARBA" id="ARBA00022737"/>
    </source>
</evidence>
<comment type="caution">
    <text evidence="16">The sequence shown here is derived from an EMBL/GenBank/DDBJ whole genome shotgun (WGS) entry which is preliminary data.</text>
</comment>
<dbReference type="Proteomes" id="UP000828390">
    <property type="component" value="Unassembled WGS sequence"/>
</dbReference>
<evidence type="ECO:0000259" key="15">
    <source>
        <dbReference type="PROSITE" id="PS50268"/>
    </source>
</evidence>
<dbReference type="EMBL" id="JAIWYP010000004">
    <property type="protein sequence ID" value="KAH3838559.1"/>
    <property type="molecule type" value="Genomic_DNA"/>
</dbReference>
<dbReference type="Pfam" id="PF00028">
    <property type="entry name" value="Cadherin"/>
    <property type="match status" value="6"/>
</dbReference>
<dbReference type="SUPFAM" id="SSF49313">
    <property type="entry name" value="Cadherin-like"/>
    <property type="match status" value="7"/>
</dbReference>
<keyword evidence="8 13" id="KW-1133">Transmembrane helix</keyword>
<evidence type="ECO:0000256" key="7">
    <source>
        <dbReference type="ARBA" id="ARBA00022889"/>
    </source>
</evidence>
<evidence type="ECO:0000256" key="1">
    <source>
        <dbReference type="ARBA" id="ARBA00004251"/>
    </source>
</evidence>
<dbReference type="AlphaFoldDB" id="A0A9D4QPH6"/>
<feature type="transmembrane region" description="Helical" evidence="13">
    <location>
        <begin position="798"/>
        <end position="821"/>
    </location>
</feature>
<dbReference type="InterPro" id="IPR050174">
    <property type="entry name" value="Protocadherin/Cadherin-CA"/>
</dbReference>
<evidence type="ECO:0000256" key="9">
    <source>
        <dbReference type="ARBA" id="ARBA00023136"/>
    </source>
</evidence>
<evidence type="ECO:0000256" key="2">
    <source>
        <dbReference type="ARBA" id="ARBA00022475"/>
    </source>
</evidence>
<evidence type="ECO:0000256" key="13">
    <source>
        <dbReference type="SAM" id="Phobius"/>
    </source>
</evidence>